<dbReference type="PIRSF" id="PIRSF000521">
    <property type="entry name" value="Transaminase_4ab_Lys_Orn"/>
    <property type="match status" value="1"/>
</dbReference>
<comment type="caution">
    <text evidence="12">The sequence shown here is derived from an EMBL/GenBank/DDBJ whole genome shotgun (WGS) entry which is preliminary data.</text>
</comment>
<comment type="cofactor">
    <cofactor evidence="1">
        <name>pyridoxal 5'-phosphate</name>
        <dbReference type="ChEBI" id="CHEBI:597326"/>
    </cofactor>
</comment>
<dbReference type="Proteomes" id="UP000322245">
    <property type="component" value="Unassembled WGS sequence"/>
</dbReference>
<organism evidence="12 13">
    <name type="scientific">Cryptococcus floricola</name>
    <dbReference type="NCBI Taxonomy" id="2591691"/>
    <lineage>
        <taxon>Eukaryota</taxon>
        <taxon>Fungi</taxon>
        <taxon>Dikarya</taxon>
        <taxon>Basidiomycota</taxon>
        <taxon>Agaricomycotina</taxon>
        <taxon>Tremellomycetes</taxon>
        <taxon>Tremellales</taxon>
        <taxon>Cryptococcaceae</taxon>
        <taxon>Cryptococcus</taxon>
    </lineage>
</organism>
<dbReference type="InterPro" id="IPR015424">
    <property type="entry name" value="PyrdxlP-dep_Trfase"/>
</dbReference>
<evidence type="ECO:0000256" key="4">
    <source>
        <dbReference type="ARBA" id="ARBA00018543"/>
    </source>
</evidence>
<evidence type="ECO:0000256" key="10">
    <source>
        <dbReference type="ARBA" id="ARBA00048021"/>
    </source>
</evidence>
<reference evidence="12 13" key="1">
    <citation type="submission" date="2017-05" db="EMBL/GenBank/DDBJ databases">
        <title>The Genome Sequence of Tsuchiyaea wingfieldii DSM 27421.</title>
        <authorList>
            <person name="Cuomo C."/>
            <person name="Passer A."/>
            <person name="Billmyre B."/>
            <person name="Heitman J."/>
        </authorList>
    </citation>
    <scope>NUCLEOTIDE SEQUENCE [LARGE SCALE GENOMIC DNA]</scope>
    <source>
        <strain evidence="12 13">DSM 27421</strain>
    </source>
</reference>
<dbReference type="GO" id="GO:0034386">
    <property type="term" value="F:4-aminobutyrate:2-oxoglutarate transaminase activity"/>
    <property type="evidence" value="ECO:0007669"/>
    <property type="project" value="UniProtKB-EC"/>
</dbReference>
<dbReference type="InterPro" id="IPR015422">
    <property type="entry name" value="PyrdxlP-dep_Trfase_small"/>
</dbReference>
<gene>
    <name evidence="12" type="ORF">B9479_001458</name>
</gene>
<dbReference type="CDD" id="cd00610">
    <property type="entry name" value="OAT_like"/>
    <property type="match status" value="1"/>
</dbReference>
<dbReference type="InterPro" id="IPR049704">
    <property type="entry name" value="Aminotrans_3_PPA_site"/>
</dbReference>
<evidence type="ECO:0000313" key="13">
    <source>
        <dbReference type="Proteomes" id="UP000322245"/>
    </source>
</evidence>
<keyword evidence="7 11" id="KW-0663">Pyridoxal phosphate</keyword>
<dbReference type="NCBIfam" id="TIGR00699">
    <property type="entry name" value="GABAtrns_euk"/>
    <property type="match status" value="1"/>
</dbReference>
<dbReference type="GO" id="GO:0030170">
    <property type="term" value="F:pyridoxal phosphate binding"/>
    <property type="evidence" value="ECO:0007669"/>
    <property type="project" value="InterPro"/>
</dbReference>
<evidence type="ECO:0000256" key="7">
    <source>
        <dbReference type="ARBA" id="ARBA00022898"/>
    </source>
</evidence>
<evidence type="ECO:0000313" key="12">
    <source>
        <dbReference type="EMBL" id="TYJ57848.1"/>
    </source>
</evidence>
<dbReference type="SUPFAM" id="SSF53383">
    <property type="entry name" value="PLP-dependent transferases"/>
    <property type="match status" value="1"/>
</dbReference>
<evidence type="ECO:0000256" key="8">
    <source>
        <dbReference type="ARBA" id="ARBA00030204"/>
    </source>
</evidence>
<evidence type="ECO:0000256" key="1">
    <source>
        <dbReference type="ARBA" id="ARBA00001933"/>
    </source>
</evidence>
<evidence type="ECO:0000256" key="11">
    <source>
        <dbReference type="RuleBase" id="RU003560"/>
    </source>
</evidence>
<keyword evidence="5 12" id="KW-0032">Aminotransferase</keyword>
<dbReference type="InterPro" id="IPR015421">
    <property type="entry name" value="PyrdxlP-dep_Trfase_major"/>
</dbReference>
<evidence type="ECO:0000256" key="3">
    <source>
        <dbReference type="ARBA" id="ARBA00012912"/>
    </source>
</evidence>
<dbReference type="EMBL" id="NIDF01000009">
    <property type="protein sequence ID" value="TYJ57848.1"/>
    <property type="molecule type" value="Genomic_DNA"/>
</dbReference>
<comment type="catalytic activity">
    <reaction evidence="10">
        <text>4-aminobutanoate + 2-oxoglutarate = succinate semialdehyde + L-glutamate</text>
        <dbReference type="Rhea" id="RHEA:23352"/>
        <dbReference type="ChEBI" id="CHEBI:16810"/>
        <dbReference type="ChEBI" id="CHEBI:29985"/>
        <dbReference type="ChEBI" id="CHEBI:57706"/>
        <dbReference type="ChEBI" id="CHEBI:59888"/>
        <dbReference type="EC" id="2.6.1.19"/>
    </reaction>
</comment>
<dbReference type="GO" id="GO:0005739">
    <property type="term" value="C:mitochondrion"/>
    <property type="evidence" value="ECO:0007669"/>
    <property type="project" value="TreeGrafter"/>
</dbReference>
<dbReference type="PANTHER" id="PTHR43206">
    <property type="entry name" value="AMINOTRANSFERASE"/>
    <property type="match status" value="1"/>
</dbReference>
<dbReference type="PANTHER" id="PTHR43206:SF1">
    <property type="entry name" value="4-AMINOBUTYRATE AMINOTRANSFERASE, MITOCHONDRIAL"/>
    <property type="match status" value="1"/>
</dbReference>
<proteinExistence type="inferred from homology"/>
<dbReference type="PROSITE" id="PS00600">
    <property type="entry name" value="AA_TRANSFER_CLASS_3"/>
    <property type="match status" value="1"/>
</dbReference>
<evidence type="ECO:0000256" key="9">
    <source>
        <dbReference type="ARBA" id="ARBA00031787"/>
    </source>
</evidence>
<accession>A0A5D3B4E8</accession>
<keyword evidence="6 12" id="KW-0808">Transferase</keyword>
<comment type="similarity">
    <text evidence="2 11">Belongs to the class-III pyridoxal-phosphate-dependent aminotransferase family.</text>
</comment>
<dbReference type="AlphaFoldDB" id="A0A5D3B4E8"/>
<dbReference type="FunFam" id="3.40.640.10:FF:000073">
    <property type="entry name" value="Probable 4-aminobutyrate aminotransferase"/>
    <property type="match status" value="1"/>
</dbReference>
<dbReference type="Gene3D" id="3.40.640.10">
    <property type="entry name" value="Type I PLP-dependent aspartate aminotransferase-like (Major domain)"/>
    <property type="match status" value="1"/>
</dbReference>
<evidence type="ECO:0000256" key="2">
    <source>
        <dbReference type="ARBA" id="ARBA00008954"/>
    </source>
</evidence>
<dbReference type="InterPro" id="IPR004631">
    <property type="entry name" value="4NH2But_aminotransferase_euk"/>
</dbReference>
<protein>
    <recommendedName>
        <fullName evidence="4">4-aminobutyrate aminotransferase</fullName>
        <ecNumber evidence="3">2.6.1.19</ecNumber>
    </recommendedName>
    <alternativeName>
        <fullName evidence="9">GABA aminotransferase</fullName>
    </alternativeName>
    <alternativeName>
        <fullName evidence="8">Gamma-amino-N-butyrate transaminase</fullName>
    </alternativeName>
</protein>
<sequence length="532" mass="58332">MLGNPPHFAEVFAEVSMGHFLHRSFFSPTFHIEMLSRTARSLRRVPISARPTARCFSSLDLIPDEPAGPRVVTDTVPGPKGIAASKAIDTFQDPRTHVVVPNYELSKGNYLVDADGNVLLDVFAQISSIGLGYNVPALLELGRSDEFVKAALNRPAIGSFPPVQWADWIKTGLLTVAPKGLDQLVTTLCGSSANETAFKCAFMAYRQRERGGSDVPFSKEDMESCMHNHSPGSPDLTVLSFKSGFHGRLFGSLSATRSKAIHKIDIPAFDWPSASFPSLKYPLEDHVAENEAEEKRCLEEYEEILTSSKTHSPVAAVIIEPILSEGGDKHASPEFFRSLRLIAKKHGAFFIVDEVQTGVGATGTFWAHEKWGLKEGEEPDFVTFSKKMQAAGVYHKKETRPNAPYRNYNTWMGDPIRALQARKMIQLIGENSLVSHTATTGSVLSASLSQVFSSSAATGKVANFRGQGEGTYLAWDMASPEMRDAFVGKMRKAGVQIGGCGEQTVRLRPMLTFGEKHVEILAETVERVLKDL</sequence>
<dbReference type="Gene3D" id="3.90.1150.10">
    <property type="entry name" value="Aspartate Aminotransferase, domain 1"/>
    <property type="match status" value="1"/>
</dbReference>
<dbReference type="InterPro" id="IPR005814">
    <property type="entry name" value="Aminotrans_3"/>
</dbReference>
<dbReference type="Pfam" id="PF00202">
    <property type="entry name" value="Aminotran_3"/>
    <property type="match status" value="1"/>
</dbReference>
<dbReference type="EC" id="2.6.1.19" evidence="3"/>
<dbReference type="GO" id="GO:0009450">
    <property type="term" value="P:gamma-aminobutyric acid catabolic process"/>
    <property type="evidence" value="ECO:0007669"/>
    <property type="project" value="TreeGrafter"/>
</dbReference>
<keyword evidence="13" id="KW-1185">Reference proteome</keyword>
<evidence type="ECO:0000256" key="6">
    <source>
        <dbReference type="ARBA" id="ARBA00022679"/>
    </source>
</evidence>
<name>A0A5D3B4E8_9TREE</name>
<evidence type="ECO:0000256" key="5">
    <source>
        <dbReference type="ARBA" id="ARBA00022576"/>
    </source>
</evidence>